<organism evidence="2 3">
    <name type="scientific">Microdochium bolleyi</name>
    <dbReference type="NCBI Taxonomy" id="196109"/>
    <lineage>
        <taxon>Eukaryota</taxon>
        <taxon>Fungi</taxon>
        <taxon>Dikarya</taxon>
        <taxon>Ascomycota</taxon>
        <taxon>Pezizomycotina</taxon>
        <taxon>Sordariomycetes</taxon>
        <taxon>Xylariomycetidae</taxon>
        <taxon>Xylariales</taxon>
        <taxon>Microdochiaceae</taxon>
        <taxon>Microdochium</taxon>
    </lineage>
</organism>
<keyword evidence="3" id="KW-1185">Reference proteome</keyword>
<dbReference type="OrthoDB" id="3946700at2759"/>
<accession>A0A136ISE6</accession>
<feature type="region of interest" description="Disordered" evidence="1">
    <location>
        <begin position="16"/>
        <end position="50"/>
    </location>
</feature>
<name>A0A136ISE6_9PEZI</name>
<feature type="region of interest" description="Disordered" evidence="1">
    <location>
        <begin position="63"/>
        <end position="89"/>
    </location>
</feature>
<feature type="compositionally biased region" description="Basic and acidic residues" evidence="1">
    <location>
        <begin position="225"/>
        <end position="237"/>
    </location>
</feature>
<feature type="compositionally biased region" description="Polar residues" evidence="1">
    <location>
        <begin position="281"/>
        <end position="290"/>
    </location>
</feature>
<protein>
    <submittedName>
        <fullName evidence="2">Uncharacterized protein</fullName>
    </submittedName>
</protein>
<evidence type="ECO:0000256" key="1">
    <source>
        <dbReference type="SAM" id="MobiDB-lite"/>
    </source>
</evidence>
<evidence type="ECO:0000313" key="3">
    <source>
        <dbReference type="Proteomes" id="UP000070501"/>
    </source>
</evidence>
<sequence>MGLPLFIAPVDSDIPQKAAAKSPINATYGRSPIRRDSPAGVRSRRRQVQEAREHRFRMLATLQGEEESLLAPSRRDSTNESVPAGSNAGVGAMLDASLRSRERNFQRLVEDAERERQASVESTSQLEHLDSVLQHPDWTQIGHTGPRHYSAWARERGLSERTGSARARLADLQAPSSSLYYYPYRADHGWEPRITSAERLRHRRSNPPVHARSFPRFGRNGQRPSHNDGLGDRDRSLSPEGDGVWHTLQSTLTPDPQPPSASSSFASTSASTAASQRSAPVSSVNTSMTSPDELAEPPCDPVADDSDLNDSGDEALEQILAQRLAGSSGRSNSDSNRRSYADVAADLSLDTAPSADASSDWLTGLHRIVRGLASREDIPDEWWAEAGLSRSMREDSN</sequence>
<feature type="compositionally biased region" description="Low complexity" evidence="1">
    <location>
        <begin position="260"/>
        <end position="280"/>
    </location>
</feature>
<feature type="region of interest" description="Disordered" evidence="1">
    <location>
        <begin position="198"/>
        <end position="310"/>
    </location>
</feature>
<dbReference type="AlphaFoldDB" id="A0A136ISE6"/>
<reference evidence="3" key="1">
    <citation type="submission" date="2016-02" db="EMBL/GenBank/DDBJ databases">
        <title>Draft genome sequence of Microdochium bolleyi, a fungal endophyte of beachgrass.</title>
        <authorList>
            <consortium name="DOE Joint Genome Institute"/>
            <person name="David A.S."/>
            <person name="May G."/>
            <person name="Haridas S."/>
            <person name="Lim J."/>
            <person name="Wang M."/>
            <person name="Labutti K."/>
            <person name="Lipzen A."/>
            <person name="Barry K."/>
            <person name="Grigoriev I.V."/>
        </authorList>
    </citation>
    <scope>NUCLEOTIDE SEQUENCE [LARGE SCALE GENOMIC DNA]</scope>
    <source>
        <strain evidence="3">J235TASD1</strain>
    </source>
</reference>
<dbReference type="InParanoid" id="A0A136ISE6"/>
<dbReference type="Proteomes" id="UP000070501">
    <property type="component" value="Unassembled WGS sequence"/>
</dbReference>
<proteinExistence type="predicted"/>
<dbReference type="EMBL" id="KQ964261">
    <property type="protein sequence ID" value="KXJ87719.1"/>
    <property type="molecule type" value="Genomic_DNA"/>
</dbReference>
<gene>
    <name evidence="2" type="ORF">Micbo1qcDRAFT_167285</name>
</gene>
<evidence type="ECO:0000313" key="2">
    <source>
        <dbReference type="EMBL" id="KXJ87719.1"/>
    </source>
</evidence>